<proteinExistence type="predicted"/>
<gene>
    <name evidence="1" type="ORF">UU41_C0048G0003</name>
</gene>
<protein>
    <submittedName>
        <fullName evidence="1">Uncharacterized protein</fullName>
    </submittedName>
</protein>
<reference evidence="1 2" key="1">
    <citation type="journal article" date="2015" name="Nature">
        <title>rRNA introns, odd ribosomes, and small enigmatic genomes across a large radiation of phyla.</title>
        <authorList>
            <person name="Brown C.T."/>
            <person name="Hug L.A."/>
            <person name="Thomas B.C."/>
            <person name="Sharon I."/>
            <person name="Castelle C.J."/>
            <person name="Singh A."/>
            <person name="Wilkins M.J."/>
            <person name="Williams K.H."/>
            <person name="Banfield J.F."/>
        </authorList>
    </citation>
    <scope>NUCLEOTIDE SEQUENCE [LARGE SCALE GENOMIC DNA]</scope>
</reference>
<accession>A0A0G0X3A0</accession>
<evidence type="ECO:0000313" key="1">
    <source>
        <dbReference type="EMBL" id="KKR91090.1"/>
    </source>
</evidence>
<dbReference type="Proteomes" id="UP000034961">
    <property type="component" value="Unassembled WGS sequence"/>
</dbReference>
<organism evidence="1 2">
    <name type="scientific">Candidatus Roizmanbacteria bacterium GW2011_GWA1_41_13</name>
    <dbReference type="NCBI Taxonomy" id="1618474"/>
    <lineage>
        <taxon>Bacteria</taxon>
        <taxon>Candidatus Roizmaniibacteriota</taxon>
    </lineage>
</organism>
<sequence length="189" mass="21565">MAITAETIDHIREMPTVVGRIVEEVLPIDDPTQAEPRIDSILEEENYDLSRRQEWLFFHGLPVFQAEREGLLYVLQRKRIEKVKSSLANKFGIGSGAIENITIHPTSLTCALNSKSFAIAWNSRSEDSTDNLPRGFTKSSFSLPIGSHKVRYSFRDITRSDKVTAEHENLLRTVTNTRRAHRICKNRLS</sequence>
<dbReference type="AlphaFoldDB" id="A0A0G0X3A0"/>
<dbReference type="EMBL" id="LCAN01000048">
    <property type="protein sequence ID" value="KKR91090.1"/>
    <property type="molecule type" value="Genomic_DNA"/>
</dbReference>
<evidence type="ECO:0000313" key="2">
    <source>
        <dbReference type="Proteomes" id="UP000034961"/>
    </source>
</evidence>
<name>A0A0G0X3A0_9BACT</name>
<comment type="caution">
    <text evidence="1">The sequence shown here is derived from an EMBL/GenBank/DDBJ whole genome shotgun (WGS) entry which is preliminary data.</text>
</comment>